<evidence type="ECO:0000256" key="4">
    <source>
        <dbReference type="ARBA" id="ARBA00022840"/>
    </source>
</evidence>
<dbReference type="InterPro" id="IPR050319">
    <property type="entry name" value="ABC_transp_ATP-bind"/>
</dbReference>
<name>A0ABN1RE08_9ACTN</name>
<dbReference type="InterPro" id="IPR003439">
    <property type="entry name" value="ABC_transporter-like_ATP-bd"/>
</dbReference>
<evidence type="ECO:0000313" key="7">
    <source>
        <dbReference type="EMBL" id="GAA0955419.1"/>
    </source>
</evidence>
<dbReference type="Gene3D" id="3.40.50.300">
    <property type="entry name" value="P-loop containing nucleotide triphosphate hydrolases"/>
    <property type="match status" value="2"/>
</dbReference>
<keyword evidence="8" id="KW-1185">Reference proteome</keyword>
<feature type="compositionally biased region" description="Low complexity" evidence="5">
    <location>
        <begin position="459"/>
        <end position="474"/>
    </location>
</feature>
<feature type="domain" description="ABC transporter" evidence="6">
    <location>
        <begin position="240"/>
        <end position="473"/>
    </location>
</feature>
<gene>
    <name evidence="7" type="ORF">GCM10009550_40210</name>
</gene>
<feature type="region of interest" description="Disordered" evidence="5">
    <location>
        <begin position="454"/>
        <end position="474"/>
    </location>
</feature>
<evidence type="ECO:0000256" key="2">
    <source>
        <dbReference type="ARBA" id="ARBA00022448"/>
    </source>
</evidence>
<proteinExistence type="inferred from homology"/>
<dbReference type="GO" id="GO:0005524">
    <property type="term" value="F:ATP binding"/>
    <property type="evidence" value="ECO:0007669"/>
    <property type="project" value="UniProtKB-KW"/>
</dbReference>
<dbReference type="PANTHER" id="PTHR43776:SF7">
    <property type="entry name" value="D,D-DIPEPTIDE TRANSPORT ATP-BINDING PROTEIN DDPF-RELATED"/>
    <property type="match status" value="1"/>
</dbReference>
<feature type="domain" description="ABC transporter" evidence="6">
    <location>
        <begin position="2"/>
        <end position="225"/>
    </location>
</feature>
<organism evidence="7 8">
    <name type="scientific">Actinocorallia libanotica</name>
    <dbReference type="NCBI Taxonomy" id="46162"/>
    <lineage>
        <taxon>Bacteria</taxon>
        <taxon>Bacillati</taxon>
        <taxon>Actinomycetota</taxon>
        <taxon>Actinomycetes</taxon>
        <taxon>Streptosporangiales</taxon>
        <taxon>Thermomonosporaceae</taxon>
        <taxon>Actinocorallia</taxon>
    </lineage>
</organism>
<reference evidence="7 8" key="1">
    <citation type="journal article" date="2019" name="Int. J. Syst. Evol. Microbiol.">
        <title>The Global Catalogue of Microorganisms (GCM) 10K type strain sequencing project: providing services to taxonomists for standard genome sequencing and annotation.</title>
        <authorList>
            <consortium name="The Broad Institute Genomics Platform"/>
            <consortium name="The Broad Institute Genome Sequencing Center for Infectious Disease"/>
            <person name="Wu L."/>
            <person name="Ma J."/>
        </authorList>
    </citation>
    <scope>NUCLEOTIDE SEQUENCE [LARGE SCALE GENOMIC DNA]</scope>
    <source>
        <strain evidence="7 8">JCM 10696</strain>
    </source>
</reference>
<dbReference type="InterPro" id="IPR003593">
    <property type="entry name" value="AAA+_ATPase"/>
</dbReference>
<sequence>MIEVTELRITLGTRALVDGVGFTAAAGETVALVGESGSGKTTTGLALLGELPHGARLSGEVRMAGRRPPPRGAVAYLPQHPSSVLNPVRRIGSVLRELARLHGTNVRAALGGASLPEDGEFLRRFPHQLSGGQQQRLALAQILLAAPSVLVADEPTTGQDPRTRDELAAALAALPVTKVLLSHDLDLVRRLADHVVVLRSGRVVEAGPDVLTAPRSPYARALVAAARPVRAASPGPPGGVLLEARGLTAGHGRPVLRGVDLELRGGDRLAVVGRSGSGKTTLARCLAGLHVPSGGVLTLEGRVLPARRSRRELARIQYAFQDPRATFVSGRSALDQVARTAVRLRGLASAAAAAEASELLASMGLDAATARRPARTLSGGELQRAALARALLARPDVLICDEVTSALDPLTRAEILDLLTAGPQALVLITHDPAVVARAATRVRVLEDGVLLSERSRGRPPGAGTRTRTAGSPR</sequence>
<dbReference type="InterPro" id="IPR027417">
    <property type="entry name" value="P-loop_NTPase"/>
</dbReference>
<dbReference type="Proteomes" id="UP001500665">
    <property type="component" value="Unassembled WGS sequence"/>
</dbReference>
<accession>A0ABN1RE08</accession>
<dbReference type="InterPro" id="IPR017871">
    <property type="entry name" value="ABC_transporter-like_CS"/>
</dbReference>
<evidence type="ECO:0000256" key="3">
    <source>
        <dbReference type="ARBA" id="ARBA00022741"/>
    </source>
</evidence>
<dbReference type="PANTHER" id="PTHR43776">
    <property type="entry name" value="TRANSPORT ATP-BINDING PROTEIN"/>
    <property type="match status" value="1"/>
</dbReference>
<dbReference type="PROSITE" id="PS00211">
    <property type="entry name" value="ABC_TRANSPORTER_1"/>
    <property type="match status" value="2"/>
</dbReference>
<keyword evidence="3" id="KW-0547">Nucleotide-binding</keyword>
<dbReference type="SUPFAM" id="SSF52540">
    <property type="entry name" value="P-loop containing nucleoside triphosphate hydrolases"/>
    <property type="match status" value="2"/>
</dbReference>
<evidence type="ECO:0000256" key="1">
    <source>
        <dbReference type="ARBA" id="ARBA00005417"/>
    </source>
</evidence>
<comment type="caution">
    <text evidence="7">The sequence shown here is derived from an EMBL/GenBank/DDBJ whole genome shotgun (WGS) entry which is preliminary data.</text>
</comment>
<keyword evidence="2" id="KW-0813">Transport</keyword>
<keyword evidence="4 7" id="KW-0067">ATP-binding</keyword>
<dbReference type="PROSITE" id="PS50893">
    <property type="entry name" value="ABC_TRANSPORTER_2"/>
    <property type="match status" value="2"/>
</dbReference>
<evidence type="ECO:0000259" key="6">
    <source>
        <dbReference type="PROSITE" id="PS50893"/>
    </source>
</evidence>
<comment type="similarity">
    <text evidence="1">Belongs to the ABC transporter superfamily.</text>
</comment>
<protein>
    <submittedName>
        <fullName evidence="7">ABC transporter ATP-binding protein</fullName>
    </submittedName>
</protein>
<dbReference type="RefSeq" id="WP_344242400.1">
    <property type="nucleotide sequence ID" value="NZ_BAAAHH010000016.1"/>
</dbReference>
<dbReference type="SMART" id="SM00382">
    <property type="entry name" value="AAA"/>
    <property type="match status" value="2"/>
</dbReference>
<dbReference type="EMBL" id="BAAAHH010000016">
    <property type="protein sequence ID" value="GAA0955419.1"/>
    <property type="molecule type" value="Genomic_DNA"/>
</dbReference>
<evidence type="ECO:0000256" key="5">
    <source>
        <dbReference type="SAM" id="MobiDB-lite"/>
    </source>
</evidence>
<dbReference type="Pfam" id="PF00005">
    <property type="entry name" value="ABC_tran"/>
    <property type="match status" value="2"/>
</dbReference>
<evidence type="ECO:0000313" key="8">
    <source>
        <dbReference type="Proteomes" id="UP001500665"/>
    </source>
</evidence>